<dbReference type="Proteomes" id="UP000282184">
    <property type="component" value="Unassembled WGS sequence"/>
</dbReference>
<reference evidence="1 2" key="1">
    <citation type="submission" date="2018-12" db="EMBL/GenBank/DDBJ databases">
        <title>Hymenobacter gummosus sp. nov., isolated from a spring.</title>
        <authorList>
            <person name="Nie L."/>
        </authorList>
    </citation>
    <scope>NUCLEOTIDE SEQUENCE [LARGE SCALE GENOMIC DNA]</scope>
    <source>
        <strain evidence="1 2">KCTC 52166</strain>
    </source>
</reference>
<dbReference type="OrthoDB" id="5952844at2"/>
<proteinExistence type="predicted"/>
<evidence type="ECO:0000313" key="2">
    <source>
        <dbReference type="Proteomes" id="UP000282184"/>
    </source>
</evidence>
<gene>
    <name evidence="1" type="ORF">EJV47_09760</name>
</gene>
<comment type="caution">
    <text evidence="1">The sequence shown here is derived from an EMBL/GenBank/DDBJ whole genome shotgun (WGS) entry which is preliminary data.</text>
</comment>
<accession>A0A431U4V0</accession>
<organism evidence="1 2">
    <name type="scientific">Hymenobacter gummosus</name>
    <dbReference type="NCBI Taxonomy" id="1776032"/>
    <lineage>
        <taxon>Bacteria</taxon>
        <taxon>Pseudomonadati</taxon>
        <taxon>Bacteroidota</taxon>
        <taxon>Cytophagia</taxon>
        <taxon>Cytophagales</taxon>
        <taxon>Hymenobacteraceae</taxon>
        <taxon>Hymenobacter</taxon>
    </lineage>
</organism>
<dbReference type="EMBL" id="RXOF01000004">
    <property type="protein sequence ID" value="RTQ50889.1"/>
    <property type="molecule type" value="Genomic_DNA"/>
</dbReference>
<evidence type="ECO:0000313" key="1">
    <source>
        <dbReference type="EMBL" id="RTQ50889.1"/>
    </source>
</evidence>
<name>A0A431U4V0_9BACT</name>
<keyword evidence="2" id="KW-1185">Reference proteome</keyword>
<sequence length="160" mass="17332">MANQFNQDLAAARLQRIQDALDVLKTELGPVLLSLTPEERKSMPRMGDKTVAFVQKAADYATTTPAFVPPFVKLDELKQDAAGVAALLPIQRQLQQLALDADSTVMVAGSEAYVNALTIYQNIKFMAENKQPGAQAAFDDLKARFAGQGKPKGDADRPAK</sequence>
<protein>
    <submittedName>
        <fullName evidence="1">Uncharacterized protein</fullName>
    </submittedName>
</protein>
<dbReference type="AlphaFoldDB" id="A0A431U4V0"/>
<dbReference type="RefSeq" id="WP_126692954.1">
    <property type="nucleotide sequence ID" value="NZ_RXOF01000004.1"/>
</dbReference>